<dbReference type="InterPro" id="IPR027417">
    <property type="entry name" value="P-loop_NTPase"/>
</dbReference>
<comment type="caution">
    <text evidence="6">The sequence shown here is derived from an EMBL/GenBank/DDBJ whole genome shotgun (WGS) entry which is preliminary data.</text>
</comment>
<dbReference type="PANTHER" id="PTHR43776:SF8">
    <property type="entry name" value="ABC TRANSPORTER, ATP-BINDING PROTEIN"/>
    <property type="match status" value="1"/>
</dbReference>
<dbReference type="FunFam" id="3.40.50.300:FF:000016">
    <property type="entry name" value="Oligopeptide ABC transporter ATP-binding component"/>
    <property type="match status" value="1"/>
</dbReference>
<dbReference type="PROSITE" id="PS50893">
    <property type="entry name" value="ABC_TRANSPORTER_2"/>
    <property type="match status" value="1"/>
</dbReference>
<evidence type="ECO:0000256" key="4">
    <source>
        <dbReference type="ARBA" id="ARBA00022840"/>
    </source>
</evidence>
<keyword evidence="4 6" id="KW-0067">ATP-binding</keyword>
<keyword evidence="2" id="KW-0813">Transport</keyword>
<feature type="domain" description="ABC transporter" evidence="5">
    <location>
        <begin position="9"/>
        <end position="250"/>
    </location>
</feature>
<dbReference type="AlphaFoldDB" id="A0A926EZT7"/>
<dbReference type="Pfam" id="PF00005">
    <property type="entry name" value="ABC_tran"/>
    <property type="match status" value="1"/>
</dbReference>
<dbReference type="NCBIfam" id="TIGR01727">
    <property type="entry name" value="oligo_HPY"/>
    <property type="match status" value="1"/>
</dbReference>
<dbReference type="SMART" id="SM00382">
    <property type="entry name" value="AAA"/>
    <property type="match status" value="1"/>
</dbReference>
<dbReference type="GO" id="GO:0055085">
    <property type="term" value="P:transmembrane transport"/>
    <property type="evidence" value="ECO:0007669"/>
    <property type="project" value="UniProtKB-ARBA"/>
</dbReference>
<dbReference type="Pfam" id="PF08352">
    <property type="entry name" value="oligo_HPY"/>
    <property type="match status" value="1"/>
</dbReference>
<dbReference type="CDD" id="cd03257">
    <property type="entry name" value="ABC_NikE_OppD_transporters"/>
    <property type="match status" value="1"/>
</dbReference>
<keyword evidence="7" id="KW-1185">Reference proteome</keyword>
<dbReference type="Proteomes" id="UP000601171">
    <property type="component" value="Unassembled WGS sequence"/>
</dbReference>
<proteinExistence type="inferred from homology"/>
<dbReference type="InterPro" id="IPR003593">
    <property type="entry name" value="AAA+_ATPase"/>
</dbReference>
<evidence type="ECO:0000256" key="2">
    <source>
        <dbReference type="ARBA" id="ARBA00022448"/>
    </source>
</evidence>
<gene>
    <name evidence="6" type="ORF">H8707_13775</name>
</gene>
<dbReference type="PANTHER" id="PTHR43776">
    <property type="entry name" value="TRANSPORT ATP-BINDING PROTEIN"/>
    <property type="match status" value="1"/>
</dbReference>
<dbReference type="GO" id="GO:0016887">
    <property type="term" value="F:ATP hydrolysis activity"/>
    <property type="evidence" value="ECO:0007669"/>
    <property type="project" value="InterPro"/>
</dbReference>
<dbReference type="InterPro" id="IPR050319">
    <property type="entry name" value="ABC_transp_ATP-bind"/>
</dbReference>
<evidence type="ECO:0000259" key="5">
    <source>
        <dbReference type="PROSITE" id="PS50893"/>
    </source>
</evidence>
<dbReference type="EMBL" id="JACRTG010000033">
    <property type="protein sequence ID" value="MBC8589285.1"/>
    <property type="molecule type" value="Genomic_DNA"/>
</dbReference>
<dbReference type="InterPro" id="IPR013563">
    <property type="entry name" value="Oligopep_ABC_C"/>
</dbReference>
<dbReference type="RefSeq" id="WP_262430750.1">
    <property type="nucleotide sequence ID" value="NZ_JACRTG010000033.1"/>
</dbReference>
<evidence type="ECO:0000256" key="3">
    <source>
        <dbReference type="ARBA" id="ARBA00022741"/>
    </source>
</evidence>
<dbReference type="Gene3D" id="3.40.50.300">
    <property type="entry name" value="P-loop containing nucleotide triphosphate hydrolases"/>
    <property type="match status" value="1"/>
</dbReference>
<evidence type="ECO:0000313" key="7">
    <source>
        <dbReference type="Proteomes" id="UP000601171"/>
    </source>
</evidence>
<evidence type="ECO:0000313" key="6">
    <source>
        <dbReference type="EMBL" id="MBC8589285.1"/>
    </source>
</evidence>
<sequence>MSDILIETIGLKKYFKTGSGMLHAVDDVNIKIAKGETLGVVGESGCGKTTLGRTVLRLNEATDGKVLFEGKDILQFMNKEMKKIRRDMQIIFQDPYSSLNPRMTVRDLIAEPIIVNKICSNKSEIEDKVFDIMKTVGLSYRTVNMYPHEMDGGRRQRIGIGRALALNPKFIVCDEPVSALDVSIQAQILNLLMDLSDEHGYSYMFITHNLSVAKHISDQILVMYMGNCVELASSDELFEEQYHPYTKALLNSIPKPTLESRKTPLHILRGEVSSPIDPKPGCRFALRCPYVRTDCMGEDIPFIEVKPKHFVACRLAEEGKSLS</sequence>
<comment type="similarity">
    <text evidence="1">Belongs to the ABC transporter superfamily.</text>
</comment>
<evidence type="ECO:0000256" key="1">
    <source>
        <dbReference type="ARBA" id="ARBA00005417"/>
    </source>
</evidence>
<dbReference type="GO" id="GO:0005524">
    <property type="term" value="F:ATP binding"/>
    <property type="evidence" value="ECO:0007669"/>
    <property type="project" value="UniProtKB-KW"/>
</dbReference>
<dbReference type="GO" id="GO:0015833">
    <property type="term" value="P:peptide transport"/>
    <property type="evidence" value="ECO:0007669"/>
    <property type="project" value="InterPro"/>
</dbReference>
<accession>A0A926EZT7</accession>
<protein>
    <submittedName>
        <fullName evidence="6">ATP-binding cassette domain-containing protein</fullName>
    </submittedName>
</protein>
<dbReference type="SUPFAM" id="SSF52540">
    <property type="entry name" value="P-loop containing nucleoside triphosphate hydrolases"/>
    <property type="match status" value="1"/>
</dbReference>
<reference evidence="6" key="1">
    <citation type="submission" date="2020-08" db="EMBL/GenBank/DDBJ databases">
        <title>Genome public.</title>
        <authorList>
            <person name="Liu C."/>
            <person name="Sun Q."/>
        </authorList>
    </citation>
    <scope>NUCLEOTIDE SEQUENCE</scope>
    <source>
        <strain evidence="6">BX21</strain>
    </source>
</reference>
<name>A0A926EZT7_9FIRM</name>
<keyword evidence="3" id="KW-0547">Nucleotide-binding</keyword>
<organism evidence="6 7">
    <name type="scientific">Paratissierella segnis</name>
    <dbReference type="NCBI Taxonomy" id="2763679"/>
    <lineage>
        <taxon>Bacteria</taxon>
        <taxon>Bacillati</taxon>
        <taxon>Bacillota</taxon>
        <taxon>Tissierellia</taxon>
        <taxon>Tissierellales</taxon>
        <taxon>Tissierellaceae</taxon>
        <taxon>Paratissierella</taxon>
    </lineage>
</organism>
<dbReference type="InterPro" id="IPR003439">
    <property type="entry name" value="ABC_transporter-like_ATP-bd"/>
</dbReference>